<sequence length="233" mass="25999">MRRLGLLGGMSWESTALYYQWINEGVREAMGGLHSADLLVSSVDFHQIERLQDQGQWDEAGRTLAQRAVELKAAGAEGLVIATNTMHKVADQITQESQLPLLHIADCTADVIVQQGRQRVALLGTAFTMEQDFYRARLTEKYGLDVLIPEPDERADVHRIIYNELCLGKQNADSQARYVEIAQRLQSRGAEAVILGCTEITLLLTEEVTEVPLIDTTRIHAQQAVQWMLNGEG</sequence>
<dbReference type="PANTHER" id="PTHR21198">
    <property type="entry name" value="GLUTAMATE RACEMASE"/>
    <property type="match status" value="1"/>
</dbReference>
<dbReference type="PANTHER" id="PTHR21198:SF7">
    <property type="entry name" value="ASPARTATE-GLUTAMATE RACEMASE FAMILY"/>
    <property type="match status" value="1"/>
</dbReference>
<accession>A4BFJ0</accession>
<dbReference type="GO" id="GO:0047661">
    <property type="term" value="F:amino-acid racemase activity"/>
    <property type="evidence" value="ECO:0007669"/>
    <property type="project" value="InterPro"/>
</dbReference>
<keyword evidence="4" id="KW-1185">Reference proteome</keyword>
<dbReference type="Proteomes" id="UP000005953">
    <property type="component" value="Unassembled WGS sequence"/>
</dbReference>
<keyword evidence="2" id="KW-0413">Isomerase</keyword>
<comment type="similarity">
    <text evidence="1">Belongs to the aspartate/glutamate racemases family.</text>
</comment>
<dbReference type="Gene3D" id="3.40.50.1860">
    <property type="match status" value="2"/>
</dbReference>
<dbReference type="InterPro" id="IPR001920">
    <property type="entry name" value="Asp/Glu_race"/>
</dbReference>
<evidence type="ECO:0000256" key="1">
    <source>
        <dbReference type="ARBA" id="ARBA00007847"/>
    </source>
</evidence>
<dbReference type="HOGENOM" id="CLU_055360_1_0_6"/>
<dbReference type="OrthoDB" id="9803739at2"/>
<name>A4BFJ0_9GAMM</name>
<dbReference type="InterPro" id="IPR004380">
    <property type="entry name" value="Asp_race"/>
</dbReference>
<dbReference type="SUPFAM" id="SSF53681">
    <property type="entry name" value="Aspartate/glutamate racemase"/>
    <property type="match status" value="2"/>
</dbReference>
<dbReference type="EMBL" id="AAOE01000013">
    <property type="protein sequence ID" value="EAR09085.1"/>
    <property type="molecule type" value="Genomic_DNA"/>
</dbReference>
<dbReference type="AlphaFoldDB" id="A4BFJ0"/>
<organism evidence="3 4">
    <name type="scientific">Reinekea blandensis MED297</name>
    <dbReference type="NCBI Taxonomy" id="314283"/>
    <lineage>
        <taxon>Bacteria</taxon>
        <taxon>Pseudomonadati</taxon>
        <taxon>Pseudomonadota</taxon>
        <taxon>Gammaproteobacteria</taxon>
        <taxon>Oceanospirillales</taxon>
        <taxon>Saccharospirillaceae</taxon>
        <taxon>Reinekea</taxon>
    </lineage>
</organism>
<dbReference type="Pfam" id="PF01177">
    <property type="entry name" value="Asp_Glu_race"/>
    <property type="match status" value="1"/>
</dbReference>
<dbReference type="InterPro" id="IPR015942">
    <property type="entry name" value="Asp/Glu/hydantoin_racemase"/>
</dbReference>
<evidence type="ECO:0000313" key="3">
    <source>
        <dbReference type="EMBL" id="EAR09085.1"/>
    </source>
</evidence>
<gene>
    <name evidence="3" type="ORF">MED297_17123</name>
</gene>
<comment type="caution">
    <text evidence="3">The sequence shown here is derived from an EMBL/GenBank/DDBJ whole genome shotgun (WGS) entry which is preliminary data.</text>
</comment>
<evidence type="ECO:0000313" key="4">
    <source>
        <dbReference type="Proteomes" id="UP000005953"/>
    </source>
</evidence>
<proteinExistence type="inferred from homology"/>
<dbReference type="RefSeq" id="WP_008043801.1">
    <property type="nucleotide sequence ID" value="NZ_CH724150.1"/>
</dbReference>
<reference evidence="3 4" key="1">
    <citation type="submission" date="2006-02" db="EMBL/GenBank/DDBJ databases">
        <authorList>
            <person name="Pinhassi J."/>
            <person name="Pedros-Alio C."/>
            <person name="Ferriera S."/>
            <person name="Johnson J."/>
            <person name="Kravitz S."/>
            <person name="Halpern A."/>
            <person name="Remington K."/>
            <person name="Beeson K."/>
            <person name="Tran B."/>
            <person name="Rogers Y.-H."/>
            <person name="Friedman R."/>
            <person name="Venter J.C."/>
        </authorList>
    </citation>
    <scope>NUCLEOTIDE SEQUENCE [LARGE SCALE GENOMIC DNA]</scope>
    <source>
        <strain evidence="3 4">MED297</strain>
    </source>
</reference>
<dbReference type="NCBIfam" id="TIGR00035">
    <property type="entry name" value="asp_race"/>
    <property type="match status" value="1"/>
</dbReference>
<dbReference type="STRING" id="314283.MED297_17123"/>
<protein>
    <submittedName>
        <fullName evidence="3">Putative resistance proteins</fullName>
    </submittedName>
</protein>
<evidence type="ECO:0000256" key="2">
    <source>
        <dbReference type="ARBA" id="ARBA00023235"/>
    </source>
</evidence>